<evidence type="ECO:0000313" key="1">
    <source>
        <dbReference type="EMBL" id="KAK3707463.1"/>
    </source>
</evidence>
<name>A0ACC3N037_9PEZI</name>
<reference evidence="1" key="1">
    <citation type="submission" date="2023-07" db="EMBL/GenBank/DDBJ databases">
        <title>Black Yeasts Isolated from many extreme environments.</title>
        <authorList>
            <person name="Coleine C."/>
            <person name="Stajich J.E."/>
            <person name="Selbmann L."/>
        </authorList>
    </citation>
    <scope>NUCLEOTIDE SEQUENCE</scope>
    <source>
        <strain evidence="1">CCFEE 5714</strain>
    </source>
</reference>
<gene>
    <name evidence="1" type="ORF">LTR37_012105</name>
</gene>
<comment type="caution">
    <text evidence="1">The sequence shown here is derived from an EMBL/GenBank/DDBJ whole genome shotgun (WGS) entry which is preliminary data.</text>
</comment>
<dbReference type="Proteomes" id="UP001281147">
    <property type="component" value="Unassembled WGS sequence"/>
</dbReference>
<protein>
    <submittedName>
        <fullName evidence="1">Uncharacterized protein</fullName>
    </submittedName>
</protein>
<keyword evidence="2" id="KW-1185">Reference proteome</keyword>
<accession>A0ACC3N037</accession>
<proteinExistence type="predicted"/>
<evidence type="ECO:0000313" key="2">
    <source>
        <dbReference type="Proteomes" id="UP001281147"/>
    </source>
</evidence>
<sequence>MDALQPYEYLRLERGQIRIMHVAPSNSLEAPLRCSLHTISLPAAGEVVPYDEYYITLSYVWGDTHPDGSHLTHSLICDGHQVRITAGLHQTLKRIRQKLDLGELQVQGIVASIRPGLWVDYICINQLDLTERCQQVEQMATIYERSTRLIIRLGELSEADAAFMKASLHGNFKNESEPARAKASELFRHLVQRPWFERRWTVQEYCKTSKYARYFLIRDSIINDWTFLDTLRDLARESPAGPLDYVGSLGGDYTKSILIEDLHRYGDTKCSNVYDIVYALMQMSVDGVNLKVDYERPVEAVFYTAAEASIIYDARCIITALACATARPFATRDRSKLTMPCWVPDWRALPIYAALEHSKALDALCSPSIGFGCLEGEGYSLPCLRDDDGVVLTGRILQPCFPPRHRAGKSCFTCTMFAQPWATTLARRVPPMKWGKISDELKEFLSRLSRQNAVLFVPAGTTPFYTFFPLSPYQAEGRSETLYRPMGCCFVAHANRPRFGSNILELEMSSDQIKSICAPESLCTICVK</sequence>
<organism evidence="1 2">
    <name type="scientific">Vermiconidia calcicola</name>
    <dbReference type="NCBI Taxonomy" id="1690605"/>
    <lineage>
        <taxon>Eukaryota</taxon>
        <taxon>Fungi</taxon>
        <taxon>Dikarya</taxon>
        <taxon>Ascomycota</taxon>
        <taxon>Pezizomycotina</taxon>
        <taxon>Dothideomycetes</taxon>
        <taxon>Dothideomycetidae</taxon>
        <taxon>Mycosphaerellales</taxon>
        <taxon>Extremaceae</taxon>
        <taxon>Vermiconidia</taxon>
    </lineage>
</organism>
<dbReference type="EMBL" id="JAUTXU010000110">
    <property type="protein sequence ID" value="KAK3707463.1"/>
    <property type="molecule type" value="Genomic_DNA"/>
</dbReference>